<dbReference type="Proteomes" id="UP000838686">
    <property type="component" value="Unassembled WGS sequence"/>
</dbReference>
<accession>A0ABM9BL29</accession>
<protein>
    <submittedName>
        <fullName evidence="1">Uncharacterized protein</fullName>
    </submittedName>
</protein>
<comment type="caution">
    <text evidence="1">The sequence shown here is derived from an EMBL/GenBank/DDBJ whole genome shotgun (WGS) entry which is preliminary data.</text>
</comment>
<keyword evidence="2" id="KW-1185">Reference proteome</keyword>
<sequence length="198" mass="23664">MFKDEEILAALNEAERLATPNDIRTGPVKIGRRLYEFEEQSFWDDKLFLYIPKDFTDMPEKFRKIKYPHENRPAVIKSDETGAINFTLNLIDQELEEEWVKELTDGTKMMLKKVNPTNVFFSDGIEVVDEKQVGYFDFKSAAMDEFIYQLMFFFEFSGRTMIGTFNCSYREYADWRDFVFQVIRTIRVIREDREEEEV</sequence>
<evidence type="ECO:0000313" key="2">
    <source>
        <dbReference type="Proteomes" id="UP000838686"/>
    </source>
</evidence>
<name>A0ABM9BL29_9BACL</name>
<dbReference type="EMBL" id="CAKMMF010000001">
    <property type="protein sequence ID" value="CAH1189907.1"/>
    <property type="molecule type" value="Genomic_DNA"/>
</dbReference>
<reference evidence="1" key="1">
    <citation type="submission" date="2022-01" db="EMBL/GenBank/DDBJ databases">
        <authorList>
            <person name="Criscuolo A."/>
        </authorList>
    </citation>
    <scope>NUCLEOTIDE SEQUENCE</scope>
    <source>
        <strain evidence="1">CIP111893</strain>
    </source>
</reference>
<dbReference type="RefSeq" id="WP_236338158.1">
    <property type="nucleotide sequence ID" value="NZ_CAKMMF010000001.1"/>
</dbReference>
<organism evidence="1 2">
    <name type="scientific">Paenibacillus plantiphilus</name>
    <dbReference type="NCBI Taxonomy" id="2905650"/>
    <lineage>
        <taxon>Bacteria</taxon>
        <taxon>Bacillati</taxon>
        <taxon>Bacillota</taxon>
        <taxon>Bacilli</taxon>
        <taxon>Bacillales</taxon>
        <taxon>Paenibacillaceae</taxon>
        <taxon>Paenibacillus</taxon>
    </lineage>
</organism>
<evidence type="ECO:0000313" key="1">
    <source>
        <dbReference type="EMBL" id="CAH1189907.1"/>
    </source>
</evidence>
<gene>
    <name evidence="1" type="ORF">PAECIP111893_00005</name>
</gene>
<proteinExistence type="predicted"/>